<dbReference type="EMBL" id="CP019434">
    <property type="protein sequence ID" value="APZ42542.1"/>
    <property type="molecule type" value="Genomic_DNA"/>
</dbReference>
<evidence type="ECO:0000256" key="4">
    <source>
        <dbReference type="ARBA" id="ARBA00023136"/>
    </source>
</evidence>
<sequence length="97" mass="11059">MAARKTPFRRAMIGGRTLWGVDYPLAVANMMFAAAFVAVGHLWWWIAVAVMIHGLLRMAYRADPDMFKVYIKYVKQGHQYEPAWHPDSKNPPPGGWA</sequence>
<proteinExistence type="predicted"/>
<evidence type="ECO:0000256" key="3">
    <source>
        <dbReference type="ARBA" id="ARBA00022989"/>
    </source>
</evidence>
<accession>A0A1P8UFB3</accession>
<comment type="subcellular location">
    <subcellularLocation>
        <location evidence="1">Membrane</location>
    </subcellularLocation>
</comment>
<evidence type="ECO:0000313" key="6">
    <source>
        <dbReference type="EMBL" id="APZ42542.1"/>
    </source>
</evidence>
<dbReference type="STRING" id="1765967.BW247_05080"/>
<dbReference type="AlphaFoldDB" id="A0A1P8UFB3"/>
<evidence type="ECO:0000256" key="5">
    <source>
        <dbReference type="SAM" id="Phobius"/>
    </source>
</evidence>
<dbReference type="GO" id="GO:0016020">
    <property type="term" value="C:membrane"/>
    <property type="evidence" value="ECO:0007669"/>
    <property type="project" value="UniProtKB-SubCell"/>
</dbReference>
<evidence type="ECO:0008006" key="8">
    <source>
        <dbReference type="Google" id="ProtNLM"/>
    </source>
</evidence>
<feature type="transmembrane region" description="Helical" evidence="5">
    <location>
        <begin position="21"/>
        <end position="37"/>
    </location>
</feature>
<protein>
    <recommendedName>
        <fullName evidence="8">Type IV secretion system protein VirB3</fullName>
    </recommendedName>
</protein>
<keyword evidence="7" id="KW-1185">Reference proteome</keyword>
<keyword evidence="4 5" id="KW-0472">Membrane</keyword>
<keyword evidence="3 5" id="KW-1133">Transmembrane helix</keyword>
<gene>
    <name evidence="6" type="ORF">BW247_05080</name>
</gene>
<evidence type="ECO:0000256" key="2">
    <source>
        <dbReference type="ARBA" id="ARBA00022692"/>
    </source>
</evidence>
<evidence type="ECO:0000256" key="1">
    <source>
        <dbReference type="ARBA" id="ARBA00004370"/>
    </source>
</evidence>
<evidence type="ECO:0000313" key="7">
    <source>
        <dbReference type="Proteomes" id="UP000243807"/>
    </source>
</evidence>
<dbReference type="Proteomes" id="UP000243807">
    <property type="component" value="Chromosome"/>
</dbReference>
<dbReference type="KEGG" id="afy:BW247_05080"/>
<organism evidence="6 7">
    <name type="scientific">Acidihalobacter ferrooxydans</name>
    <dbReference type="NCBI Taxonomy" id="1765967"/>
    <lineage>
        <taxon>Bacteria</taxon>
        <taxon>Pseudomonadati</taxon>
        <taxon>Pseudomonadota</taxon>
        <taxon>Gammaproteobacteria</taxon>
        <taxon>Chromatiales</taxon>
        <taxon>Ectothiorhodospiraceae</taxon>
        <taxon>Acidihalobacter</taxon>
    </lineage>
</organism>
<dbReference type="InterPro" id="IPR007792">
    <property type="entry name" value="T4SS_VirB3/TrbD/AvhB"/>
</dbReference>
<dbReference type="OrthoDB" id="7063374at2"/>
<keyword evidence="2 5" id="KW-0812">Transmembrane</keyword>
<reference evidence="6 7" key="1">
    <citation type="submission" date="2017-01" db="EMBL/GenBank/DDBJ databases">
        <title>Draft sequence of Acidihalobacter ferrooxidans strain DSM 14175 (strain V8).</title>
        <authorList>
            <person name="Khaleque H.N."/>
            <person name="Ramsay J.P."/>
            <person name="Murphy R.J.T."/>
            <person name="Kaksonen A.H."/>
            <person name="Boxall N.J."/>
            <person name="Watkin E.L.J."/>
        </authorList>
    </citation>
    <scope>NUCLEOTIDE SEQUENCE [LARGE SCALE GENOMIC DNA]</scope>
    <source>
        <strain evidence="6 7">V8</strain>
    </source>
</reference>
<name>A0A1P8UFB3_9GAMM</name>
<dbReference type="Pfam" id="PF05101">
    <property type="entry name" value="VirB3"/>
    <property type="match status" value="1"/>
</dbReference>
<dbReference type="RefSeq" id="WP_076836196.1">
    <property type="nucleotide sequence ID" value="NZ_CP019434.1"/>
</dbReference>